<accession>A0A1V4EQY3</accession>
<protein>
    <submittedName>
        <fullName evidence="1">Uncharacterized protein</fullName>
    </submittedName>
</protein>
<proteinExistence type="predicted"/>
<sequence length="209" mass="23498">MRRVFSALILTAILLIGGIAPEIAQAKDLNAAFLARYEQNAQLEAVLLGRLQAVQNLVLKSPKMQILETRVNDLNVQAAQLFTVQQYLEGNVSASGLQQSLVTRLKAQSFSWRSLHAQMVFAWDHLGRGKRFSEARMLDRAAIDFDAQAIKRMVDLQHRCVYLLSHHHTDKMMGFLEHAIDSLQHQAITVTQQEIRLTGTLQGSVLKRG</sequence>
<evidence type="ECO:0000313" key="2">
    <source>
        <dbReference type="Proteomes" id="UP000190229"/>
    </source>
</evidence>
<dbReference type="EMBL" id="MWPS01000043">
    <property type="protein sequence ID" value="OPG15164.1"/>
    <property type="molecule type" value="Genomic_DNA"/>
</dbReference>
<evidence type="ECO:0000313" key="1">
    <source>
        <dbReference type="EMBL" id="OPG15164.1"/>
    </source>
</evidence>
<dbReference type="Proteomes" id="UP000190229">
    <property type="component" value="Unassembled WGS sequence"/>
</dbReference>
<comment type="caution">
    <text evidence="1">The sequence shown here is derived from an EMBL/GenBank/DDBJ whole genome shotgun (WGS) entry which is preliminary data.</text>
</comment>
<keyword evidence="2" id="KW-1185">Reference proteome</keyword>
<organism evidence="1 2">
    <name type="scientific">Ferroacidibacillus organovorans</name>
    <dbReference type="NCBI Taxonomy" id="1765683"/>
    <lineage>
        <taxon>Bacteria</taxon>
        <taxon>Bacillati</taxon>
        <taxon>Bacillota</taxon>
        <taxon>Bacilli</taxon>
        <taxon>Bacillales</taxon>
        <taxon>Alicyclobacillaceae</taxon>
        <taxon>Ferroacidibacillus</taxon>
    </lineage>
</organism>
<gene>
    <name evidence="1" type="ORF">B2M26_13515</name>
</gene>
<dbReference type="AlphaFoldDB" id="A0A1V4EQY3"/>
<name>A0A1V4EQY3_9BACL</name>
<dbReference type="RefSeq" id="WP_079291695.1">
    <property type="nucleotide sequence ID" value="NZ_MWPS01000043.1"/>
</dbReference>
<reference evidence="1 2" key="1">
    <citation type="submission" date="2017-02" db="EMBL/GenBank/DDBJ databases">
        <title>Draft genome of Acidibacillus ferrooxidans Huett2.</title>
        <authorList>
            <person name="Schopf S."/>
        </authorList>
    </citation>
    <scope>NUCLEOTIDE SEQUENCE [LARGE SCALE GENOMIC DNA]</scope>
    <source>
        <strain evidence="1 2">Huett2</strain>
    </source>
</reference>